<dbReference type="SUPFAM" id="SSF51445">
    <property type="entry name" value="(Trans)glycosidases"/>
    <property type="match status" value="1"/>
</dbReference>
<reference evidence="11" key="1">
    <citation type="submission" date="2018-09" db="EMBL/GenBank/DDBJ databases">
        <title>Complete Genome Sequencing of Sulfolobus sp. JCM 16834.</title>
        <authorList>
            <person name="Kato S."/>
            <person name="Itoh T."/>
            <person name="Ohkuma M."/>
        </authorList>
    </citation>
    <scope>NUCLEOTIDE SEQUENCE [LARGE SCALE GENOMIC DNA]</scope>
    <source>
        <strain evidence="11">IC-007</strain>
    </source>
</reference>
<dbReference type="InterPro" id="IPR000322">
    <property type="entry name" value="Glyco_hydro_31_TIM"/>
</dbReference>
<dbReference type="OrthoDB" id="27033at2157"/>
<dbReference type="GO" id="GO:0004553">
    <property type="term" value="F:hydrolase activity, hydrolyzing O-glycosyl compounds"/>
    <property type="evidence" value="ECO:0007669"/>
    <property type="project" value="InterPro"/>
</dbReference>
<dbReference type="GO" id="GO:0030246">
    <property type="term" value="F:carbohydrate binding"/>
    <property type="evidence" value="ECO:0007669"/>
    <property type="project" value="InterPro"/>
</dbReference>
<dbReference type="PROSITE" id="PS00129">
    <property type="entry name" value="GLYCOSYL_HYDROL_F31_1"/>
    <property type="match status" value="1"/>
</dbReference>
<evidence type="ECO:0000259" key="5">
    <source>
        <dbReference type="Pfam" id="PF01055"/>
    </source>
</evidence>
<sequence>MKIESFSGTVNGVEVHRVLLNEPNPVIKLDTKGLSPSNPPPLEIKEDITVGKEKLGIAVQKKLGVKERVLGLGERTYEMDRRRATFNLWNVDVGGRYTWYTDPMYKTINFMMTVNDDEILGFLFNSPSKGIADIGNLIYDKITVGFVDKKLEFLFFRAEKMESLLEALSSIVGKPFMLPEWALGYQISRYSYYPSSLILDVIKEHEKEGIQISALYLDIDYMEGYKMFTWDRDRFPNPKEFIKELHGMGVKVITIFSPCLKLDQKYRPFKEAMGLFVENENGEIYVDDMWPGKCAWIDFFSTEARDWWSRKTEEWVKEYDVDGIWTDMNEPAVLGKGTFVSAYHDKTPHTLLHNAYGLLEAEATFRGMKNAGKEPYILSRSAYNGIQKYAVVWTGDNVSSWEDLRLQLSLALSLSISGVPYVGFDIGGFSGREEGVRGGRDYELLLRYFQAGLFMPLFRNHKSKGGEDQEIYLLPEPWRRRIKEVIGLRYDFIPYLYELVREAHEYGHPLLRPLPYYFPHDNNTYVCDEFMVGKDLLMAPVLEKCTNKRRVYLPEGKWAYLNTGEIFEGNDFVSSPDDLPIFVRYGSKIELRERTITFNENGFKIELKNQYRK</sequence>
<dbReference type="STRING" id="1294262.GCA_001316085_02635"/>
<name>A0A510DYM0_9CREN</name>
<dbReference type="Proteomes" id="UP000325030">
    <property type="component" value="Chromosome"/>
</dbReference>
<reference evidence="8 10" key="2">
    <citation type="journal article" date="2020" name="Int. J. Syst. Evol. Microbiol.">
        <title>Sulfuracidifex tepidarius gen. nov., sp. nov. and transfer of Sulfolobus metallicus Huber and Stetter 1992 to the genus Sulfuracidifex as Sulfuracidifex metallicus comb. nov.</title>
        <authorList>
            <person name="Itoh T."/>
            <person name="Miura T."/>
            <person name="Sakai H.D."/>
            <person name="Kato S."/>
            <person name="Ohkuma M."/>
            <person name="Takashina T."/>
        </authorList>
    </citation>
    <scope>NUCLEOTIDE SEQUENCE [LARGE SCALE GENOMIC DNA]</scope>
    <source>
        <strain evidence="8 10">IC-006</strain>
        <strain evidence="9">IC-007</strain>
    </source>
</reference>
<dbReference type="Gene3D" id="2.60.40.1760">
    <property type="entry name" value="glycosyl hydrolase (family 31)"/>
    <property type="match status" value="1"/>
</dbReference>
<dbReference type="Pfam" id="PF21365">
    <property type="entry name" value="Glyco_hydro_31_3rd"/>
    <property type="match status" value="1"/>
</dbReference>
<evidence type="ECO:0000256" key="2">
    <source>
        <dbReference type="ARBA" id="ARBA00022801"/>
    </source>
</evidence>
<evidence type="ECO:0000259" key="6">
    <source>
        <dbReference type="Pfam" id="PF13802"/>
    </source>
</evidence>
<keyword evidence="3 4" id="KW-0326">Glycosidase</keyword>
<dbReference type="RefSeq" id="WP_149528836.1">
    <property type="nucleotide sequence ID" value="NZ_AP018929.1"/>
</dbReference>
<accession>A0A510E6D5</accession>
<dbReference type="Proteomes" id="UP000322983">
    <property type="component" value="Chromosome"/>
</dbReference>
<keyword evidence="2 4" id="KW-0378">Hydrolase</keyword>
<dbReference type="AlphaFoldDB" id="A0A510DYM0"/>
<accession>A0A510DYM0</accession>
<dbReference type="PANTHER" id="PTHR22762">
    <property type="entry name" value="ALPHA-GLUCOSIDASE"/>
    <property type="match status" value="1"/>
</dbReference>
<proteinExistence type="inferred from homology"/>
<evidence type="ECO:0000313" key="11">
    <source>
        <dbReference type="Proteomes" id="UP000325030"/>
    </source>
</evidence>
<organism evidence="8 10">
    <name type="scientific">Sulfuracidifex tepidarius</name>
    <dbReference type="NCBI Taxonomy" id="1294262"/>
    <lineage>
        <taxon>Archaea</taxon>
        <taxon>Thermoproteota</taxon>
        <taxon>Thermoprotei</taxon>
        <taxon>Sulfolobales</taxon>
        <taxon>Sulfolobaceae</taxon>
        <taxon>Sulfuracidifex</taxon>
    </lineage>
</organism>
<dbReference type="InterPro" id="IPR017853">
    <property type="entry name" value="GH"/>
</dbReference>
<evidence type="ECO:0000259" key="7">
    <source>
        <dbReference type="Pfam" id="PF21365"/>
    </source>
</evidence>
<dbReference type="InterPro" id="IPR030458">
    <property type="entry name" value="Glyco_hydro_31_AS"/>
</dbReference>
<dbReference type="InterPro" id="IPR048395">
    <property type="entry name" value="Glyco_hydro_31_C"/>
</dbReference>
<dbReference type="InterPro" id="IPR025887">
    <property type="entry name" value="Glyco_hydro_31_N_dom"/>
</dbReference>
<dbReference type="EMBL" id="AP018930">
    <property type="protein sequence ID" value="BBG28105.1"/>
    <property type="molecule type" value="Genomic_DNA"/>
</dbReference>
<dbReference type="GO" id="GO:0005975">
    <property type="term" value="P:carbohydrate metabolic process"/>
    <property type="evidence" value="ECO:0007669"/>
    <property type="project" value="InterPro"/>
</dbReference>
<evidence type="ECO:0000313" key="10">
    <source>
        <dbReference type="Proteomes" id="UP000322983"/>
    </source>
</evidence>
<feature type="domain" description="Glycoside hydrolase family 31 TIM barrel" evidence="5">
    <location>
        <begin position="175"/>
        <end position="499"/>
    </location>
</feature>
<feature type="domain" description="Glycoside hydrolase family 31 N-terminal" evidence="6">
    <location>
        <begin position="45"/>
        <end position="131"/>
    </location>
</feature>
<evidence type="ECO:0000256" key="1">
    <source>
        <dbReference type="ARBA" id="ARBA00007806"/>
    </source>
</evidence>
<dbReference type="KEGG" id="step:IC006_2646"/>
<dbReference type="Pfam" id="PF13802">
    <property type="entry name" value="Gal_mutarotas_2"/>
    <property type="match status" value="1"/>
</dbReference>
<dbReference type="PANTHER" id="PTHR22762:SF120">
    <property type="entry name" value="HETEROGLYCAN GLUCOSIDASE 1"/>
    <property type="match status" value="1"/>
</dbReference>
<dbReference type="Pfam" id="PF01055">
    <property type="entry name" value="Glyco_hydro_31_2nd"/>
    <property type="match status" value="1"/>
</dbReference>
<feature type="domain" description="Glycosyl hydrolase family 31 C-terminal" evidence="7">
    <location>
        <begin position="507"/>
        <end position="587"/>
    </location>
</feature>
<evidence type="ECO:0000313" key="9">
    <source>
        <dbReference type="EMBL" id="BBG28105.1"/>
    </source>
</evidence>
<dbReference type="GeneID" id="41718930"/>
<protein>
    <submittedName>
        <fullName evidence="8">Alpha-glucosidase</fullName>
    </submittedName>
</protein>
<evidence type="ECO:0000256" key="4">
    <source>
        <dbReference type="RuleBase" id="RU361185"/>
    </source>
</evidence>
<dbReference type="Gene3D" id="2.60.40.1180">
    <property type="entry name" value="Golgi alpha-mannosidase II"/>
    <property type="match status" value="1"/>
</dbReference>
<keyword evidence="10" id="KW-1185">Reference proteome</keyword>
<dbReference type="SUPFAM" id="SSF51011">
    <property type="entry name" value="Glycosyl hydrolase domain"/>
    <property type="match status" value="1"/>
</dbReference>
<dbReference type="InterPro" id="IPR013780">
    <property type="entry name" value="Glyco_hydro_b"/>
</dbReference>
<evidence type="ECO:0000313" key="8">
    <source>
        <dbReference type="EMBL" id="BBG25311.1"/>
    </source>
</evidence>
<dbReference type="InterPro" id="IPR011013">
    <property type="entry name" value="Gal_mutarotase_sf_dom"/>
</dbReference>
<evidence type="ECO:0000256" key="3">
    <source>
        <dbReference type="ARBA" id="ARBA00023295"/>
    </source>
</evidence>
<gene>
    <name evidence="8" type="ORF">IC006_2646</name>
    <name evidence="9" type="ORF">IC007_2660</name>
</gene>
<dbReference type="Gene3D" id="3.20.20.80">
    <property type="entry name" value="Glycosidases"/>
    <property type="match status" value="1"/>
</dbReference>
<dbReference type="CDD" id="cd14752">
    <property type="entry name" value="GH31_N"/>
    <property type="match status" value="1"/>
</dbReference>
<dbReference type="EMBL" id="AP018929">
    <property type="protein sequence ID" value="BBG25311.1"/>
    <property type="molecule type" value="Genomic_DNA"/>
</dbReference>
<dbReference type="SUPFAM" id="SSF74650">
    <property type="entry name" value="Galactose mutarotase-like"/>
    <property type="match status" value="1"/>
</dbReference>
<comment type="similarity">
    <text evidence="1 4">Belongs to the glycosyl hydrolase 31 family.</text>
</comment>